<proteinExistence type="predicted"/>
<name>A0A4Z1PMK3_9PEZI</name>
<comment type="caution">
    <text evidence="2">The sequence shown here is derived from an EMBL/GenBank/DDBJ whole genome shotgun (WGS) entry which is preliminary data.</text>
</comment>
<dbReference type="PANTHER" id="PTHR12905">
    <property type="entry name" value="METALLOPHOSPHOESTERASE"/>
    <property type="match status" value="1"/>
</dbReference>
<reference evidence="2 3" key="1">
    <citation type="submission" date="2019-04" db="EMBL/GenBank/DDBJ databases">
        <title>High contiguity whole genome sequence and gene annotation resource for two Venturia nashicola isolates.</title>
        <authorList>
            <person name="Prokchorchik M."/>
            <person name="Won K."/>
            <person name="Lee Y."/>
            <person name="Choi E.D."/>
            <person name="Segonzac C."/>
            <person name="Sohn K.H."/>
        </authorList>
    </citation>
    <scope>NUCLEOTIDE SEQUENCE [LARGE SCALE GENOMIC DNA]</scope>
    <source>
        <strain evidence="2 3">PRI2</strain>
    </source>
</reference>
<dbReference type="InterPro" id="IPR004843">
    <property type="entry name" value="Calcineurin-like_PHP"/>
</dbReference>
<protein>
    <submittedName>
        <fullName evidence="2">Putative phosphoric ester protein</fullName>
    </submittedName>
</protein>
<keyword evidence="3" id="KW-1185">Reference proteome</keyword>
<dbReference type="AlphaFoldDB" id="A0A4Z1PMK3"/>
<dbReference type="GO" id="GO:0016787">
    <property type="term" value="F:hydrolase activity"/>
    <property type="evidence" value="ECO:0007669"/>
    <property type="project" value="InterPro"/>
</dbReference>
<dbReference type="Pfam" id="PF00149">
    <property type="entry name" value="Metallophos"/>
    <property type="match status" value="1"/>
</dbReference>
<gene>
    <name evidence="2" type="ORF">E6O75_ATG04155</name>
</gene>
<dbReference type="InterPro" id="IPR051693">
    <property type="entry name" value="UPF0046_metallophosphoest"/>
</dbReference>
<dbReference type="EMBL" id="SNSC02000004">
    <property type="protein sequence ID" value="TID24950.1"/>
    <property type="molecule type" value="Genomic_DNA"/>
</dbReference>
<organism evidence="2 3">
    <name type="scientific">Venturia nashicola</name>
    <dbReference type="NCBI Taxonomy" id="86259"/>
    <lineage>
        <taxon>Eukaryota</taxon>
        <taxon>Fungi</taxon>
        <taxon>Dikarya</taxon>
        <taxon>Ascomycota</taxon>
        <taxon>Pezizomycotina</taxon>
        <taxon>Dothideomycetes</taxon>
        <taxon>Pleosporomycetidae</taxon>
        <taxon>Venturiales</taxon>
        <taxon>Venturiaceae</taxon>
        <taxon>Venturia</taxon>
    </lineage>
</organism>
<dbReference type="Gene3D" id="3.60.21.10">
    <property type="match status" value="1"/>
</dbReference>
<dbReference type="PANTHER" id="PTHR12905:SF18">
    <property type="entry name" value="ESTER HYDROLASE, PUTATIVE (AFU_ORTHOLOGUE AFUA_4G03130)-RELATED"/>
    <property type="match status" value="1"/>
</dbReference>
<sequence>MLFNLNLFSKVDDFEPKTPIQLLLRAPLRYPLRLLWRIANLLRSSPAPRTPPIRVVCISDTHTNIYDEIPSGDILIHAGDLTNTGNISELQSQINWLASLPHKHKIAIAGNHDTWLDARSRTTLPEEDRNASLDWKDVHYLQHCSLTLSFPSLRGYGTTTDARKVNIYGAPQIPACGGANFAFQYRRGQDAWRETVPEYTDILVTHTPPKYHRDLMIPSMGCEHLLDEVWRVKPALHVFAHVHAGAGQEVVSWDEAQRVYESEEARPRKSFVGEILDFRTWFAIVKVILYGASALLWNRIWGGEEKTTIMVNAALMVNNTGHLGNRVQVVDI</sequence>
<accession>A0A4Z1PMK3</accession>
<dbReference type="SUPFAM" id="SSF56300">
    <property type="entry name" value="Metallo-dependent phosphatases"/>
    <property type="match status" value="1"/>
</dbReference>
<dbReference type="CDD" id="cd07379">
    <property type="entry name" value="MPP_239FB"/>
    <property type="match status" value="1"/>
</dbReference>
<dbReference type="Proteomes" id="UP000298493">
    <property type="component" value="Unassembled WGS sequence"/>
</dbReference>
<evidence type="ECO:0000313" key="3">
    <source>
        <dbReference type="Proteomes" id="UP000298493"/>
    </source>
</evidence>
<evidence type="ECO:0000259" key="1">
    <source>
        <dbReference type="Pfam" id="PF00149"/>
    </source>
</evidence>
<dbReference type="InterPro" id="IPR029052">
    <property type="entry name" value="Metallo-depent_PP-like"/>
</dbReference>
<dbReference type="OrthoDB" id="630188at2759"/>
<evidence type="ECO:0000313" key="2">
    <source>
        <dbReference type="EMBL" id="TID24950.1"/>
    </source>
</evidence>
<feature type="domain" description="Calcineurin-like phosphoesterase" evidence="1">
    <location>
        <begin position="53"/>
        <end position="244"/>
    </location>
</feature>